<proteinExistence type="predicted"/>
<dbReference type="GeneID" id="59265339"/>
<dbReference type="Proteomes" id="UP000531561">
    <property type="component" value="Unassembled WGS sequence"/>
</dbReference>
<protein>
    <submittedName>
        <fullName evidence="1">Uncharacterized protein</fullName>
    </submittedName>
</protein>
<reference evidence="1 2" key="1">
    <citation type="journal article" date="2020" name="Phytopathology">
        <title>A high-quality genome resource of Botrytis fragariae, a new and rapidly spreading fungal pathogen causing strawberry gray mold in the U.S.A.</title>
        <authorList>
            <person name="Wu Y."/>
            <person name="Saski C.A."/>
            <person name="Schnabel G."/>
            <person name="Xiao S."/>
            <person name="Hu M."/>
        </authorList>
    </citation>
    <scope>NUCLEOTIDE SEQUENCE [LARGE SCALE GENOMIC DNA]</scope>
    <source>
        <strain evidence="1 2">BVB16</strain>
    </source>
</reference>
<gene>
    <name evidence="1" type="ORF">Bfra_011319</name>
</gene>
<comment type="caution">
    <text evidence="1">The sequence shown here is derived from an EMBL/GenBank/DDBJ whole genome shotgun (WGS) entry which is preliminary data.</text>
</comment>
<evidence type="ECO:0000313" key="2">
    <source>
        <dbReference type="Proteomes" id="UP000531561"/>
    </source>
</evidence>
<dbReference type="EMBL" id="JABFCT010000017">
    <property type="protein sequence ID" value="KAF5869510.1"/>
    <property type="molecule type" value="Genomic_DNA"/>
</dbReference>
<dbReference type="RefSeq" id="XP_037188459.1">
    <property type="nucleotide sequence ID" value="XM_037341647.1"/>
</dbReference>
<keyword evidence="2" id="KW-1185">Reference proteome</keyword>
<organism evidence="1 2">
    <name type="scientific">Botrytis fragariae</name>
    <dbReference type="NCBI Taxonomy" id="1964551"/>
    <lineage>
        <taxon>Eukaryota</taxon>
        <taxon>Fungi</taxon>
        <taxon>Dikarya</taxon>
        <taxon>Ascomycota</taxon>
        <taxon>Pezizomycotina</taxon>
        <taxon>Leotiomycetes</taxon>
        <taxon>Helotiales</taxon>
        <taxon>Sclerotiniaceae</taxon>
        <taxon>Botrytis</taxon>
    </lineage>
</organism>
<dbReference type="OrthoDB" id="10324214at2759"/>
<name>A0A8H6ALL3_9HELO</name>
<sequence length="147" mass="16652">MPFSEPNENQKQYNANVVEVNPSCLKAYSSSFPTLLFPNPMPCGISIVNEVSDKKHIVNCVPDAVRSSPTLKAVKYPPRYPPKALVPNSEAQSFIILLHILLSPLQIKYPFKHYPHSQLNRPDVKIELTICPHHYLTTLTNLARYDL</sequence>
<evidence type="ECO:0000313" key="1">
    <source>
        <dbReference type="EMBL" id="KAF5869510.1"/>
    </source>
</evidence>
<dbReference type="AlphaFoldDB" id="A0A8H6ALL3"/>
<accession>A0A8H6ALL3</accession>